<proteinExistence type="predicted"/>
<dbReference type="Gene3D" id="3.40.50.2300">
    <property type="match status" value="1"/>
</dbReference>
<evidence type="ECO:0000313" key="5">
    <source>
        <dbReference type="Proteomes" id="UP000487757"/>
    </source>
</evidence>
<organism evidence="4 5">
    <name type="scientific">Pedobacter petrophilus</name>
    <dbReference type="NCBI Taxonomy" id="1908241"/>
    <lineage>
        <taxon>Bacteria</taxon>
        <taxon>Pseudomonadati</taxon>
        <taxon>Bacteroidota</taxon>
        <taxon>Sphingobacteriia</taxon>
        <taxon>Sphingobacteriales</taxon>
        <taxon>Sphingobacteriaceae</taxon>
        <taxon>Pedobacter</taxon>
    </lineage>
</organism>
<dbReference type="SMART" id="SM00850">
    <property type="entry name" value="LytTR"/>
    <property type="match status" value="1"/>
</dbReference>
<dbReference type="EMBL" id="WKKH01000001">
    <property type="protein sequence ID" value="MRX74616.1"/>
    <property type="molecule type" value="Genomic_DNA"/>
</dbReference>
<dbReference type="OrthoDB" id="2168082at2"/>
<comment type="caution">
    <text evidence="4">The sequence shown here is derived from an EMBL/GenBank/DDBJ whole genome shotgun (WGS) entry which is preliminary data.</text>
</comment>
<dbReference type="GO" id="GO:0000156">
    <property type="term" value="F:phosphorelay response regulator activity"/>
    <property type="evidence" value="ECO:0007669"/>
    <property type="project" value="InterPro"/>
</dbReference>
<dbReference type="InterPro" id="IPR001789">
    <property type="entry name" value="Sig_transdc_resp-reg_receiver"/>
</dbReference>
<dbReference type="Pfam" id="PF00072">
    <property type="entry name" value="Response_reg"/>
    <property type="match status" value="1"/>
</dbReference>
<feature type="domain" description="Response regulatory" evidence="2">
    <location>
        <begin position="3"/>
        <end position="117"/>
    </location>
</feature>
<keyword evidence="1" id="KW-0597">Phosphoprotein</keyword>
<feature type="modified residue" description="4-aspartylphosphate" evidence="1">
    <location>
        <position position="56"/>
    </location>
</feature>
<dbReference type="GO" id="GO:0003677">
    <property type="term" value="F:DNA binding"/>
    <property type="evidence" value="ECO:0007669"/>
    <property type="project" value="InterPro"/>
</dbReference>
<evidence type="ECO:0000313" key="4">
    <source>
        <dbReference type="EMBL" id="MRX74616.1"/>
    </source>
</evidence>
<dbReference type="InterPro" id="IPR046947">
    <property type="entry name" value="LytR-like"/>
</dbReference>
<dbReference type="SUPFAM" id="SSF52172">
    <property type="entry name" value="CheY-like"/>
    <property type="match status" value="1"/>
</dbReference>
<dbReference type="PANTHER" id="PTHR37299:SF1">
    <property type="entry name" value="STAGE 0 SPORULATION PROTEIN A HOMOLOG"/>
    <property type="match status" value="1"/>
</dbReference>
<evidence type="ECO:0000256" key="1">
    <source>
        <dbReference type="PROSITE-ProRule" id="PRU00169"/>
    </source>
</evidence>
<dbReference type="PROSITE" id="PS50110">
    <property type="entry name" value="RESPONSE_REGULATORY"/>
    <property type="match status" value="1"/>
</dbReference>
<dbReference type="InterPro" id="IPR011006">
    <property type="entry name" value="CheY-like_superfamily"/>
</dbReference>
<keyword evidence="5" id="KW-1185">Reference proteome</keyword>
<name>A0A7K0FV40_9SPHI</name>
<evidence type="ECO:0000259" key="2">
    <source>
        <dbReference type="PROSITE" id="PS50110"/>
    </source>
</evidence>
<dbReference type="Proteomes" id="UP000487757">
    <property type="component" value="Unassembled WGS sequence"/>
</dbReference>
<accession>A0A7K0FV40</accession>
<dbReference type="PROSITE" id="PS50930">
    <property type="entry name" value="HTH_LYTTR"/>
    <property type="match status" value="1"/>
</dbReference>
<dbReference type="PANTHER" id="PTHR37299">
    <property type="entry name" value="TRANSCRIPTIONAL REGULATOR-RELATED"/>
    <property type="match status" value="1"/>
</dbReference>
<evidence type="ECO:0000259" key="3">
    <source>
        <dbReference type="PROSITE" id="PS50930"/>
    </source>
</evidence>
<dbReference type="SMART" id="SM00448">
    <property type="entry name" value="REC"/>
    <property type="match status" value="1"/>
</dbReference>
<protein>
    <submittedName>
        <fullName evidence="4">Response regulator</fullName>
    </submittedName>
</protein>
<gene>
    <name evidence="4" type="ORF">GJU39_00830</name>
</gene>
<dbReference type="InterPro" id="IPR007492">
    <property type="entry name" value="LytTR_DNA-bd_dom"/>
</dbReference>
<dbReference type="RefSeq" id="WP_154278788.1">
    <property type="nucleotide sequence ID" value="NZ_JBHUJQ010000001.1"/>
</dbReference>
<dbReference type="Gene3D" id="2.40.50.1020">
    <property type="entry name" value="LytTr DNA-binding domain"/>
    <property type="match status" value="1"/>
</dbReference>
<dbReference type="Pfam" id="PF04397">
    <property type="entry name" value="LytTR"/>
    <property type="match status" value="1"/>
</dbReference>
<sequence length="235" mass="26855">MYTCLAIDDEFSALEILTSYIAEQTNLKLIKAYSNPLIALSEITKRTKPVDIIFLDIEMPGINGLELAELIKHQTKKLIFTTAHANYAINSYELNADDFLLKPISQSKFERATTNLFSNDEIVHPPENEFILIKSKMQRNQLIKLKIADAIAIEAQEKGTKIYTKNEVIFSNSSLSEIAIFLLKVKAFSQIHRSFIISENKIKILERSHVVLSNDLKISIGRKYADFYHKMTNKN</sequence>
<feature type="domain" description="HTH LytTR-type" evidence="3">
    <location>
        <begin position="141"/>
        <end position="207"/>
    </location>
</feature>
<dbReference type="AlphaFoldDB" id="A0A7K0FV40"/>
<reference evidence="4 5" key="1">
    <citation type="submission" date="2019-11" db="EMBL/GenBank/DDBJ databases">
        <title>Pedobacter petrophilus genome.</title>
        <authorList>
            <person name="Feldbauer M.J."/>
            <person name="Newman J.D."/>
        </authorList>
    </citation>
    <scope>NUCLEOTIDE SEQUENCE [LARGE SCALE GENOMIC DNA]</scope>
    <source>
        <strain evidence="4 5">LMG 29686</strain>
    </source>
</reference>